<evidence type="ECO:0000313" key="2">
    <source>
        <dbReference type="EMBL" id="AGH45881.1"/>
    </source>
</evidence>
<dbReference type="KEGG" id="gps:C427_3773"/>
<dbReference type="EMBL" id="CP003837">
    <property type="protein sequence ID" value="AGH45881.1"/>
    <property type="molecule type" value="Genomic_DNA"/>
</dbReference>
<keyword evidence="1" id="KW-0812">Transmembrane</keyword>
<dbReference type="STRING" id="1129794.C427_3773"/>
<evidence type="ECO:0000313" key="3">
    <source>
        <dbReference type="Proteomes" id="UP000011864"/>
    </source>
</evidence>
<reference evidence="2 3" key="1">
    <citation type="journal article" date="2013" name="Genome Announc.">
        <title>Complete Genome Sequence of Glaciecola psychrophila Strain 170T.</title>
        <authorList>
            <person name="Yin J."/>
            <person name="Chen J."/>
            <person name="Liu G."/>
            <person name="Yu Y."/>
            <person name="Song L."/>
            <person name="Wang X."/>
            <person name="Qu X."/>
        </authorList>
    </citation>
    <scope>NUCLEOTIDE SEQUENCE [LARGE SCALE GENOMIC DNA]</scope>
    <source>
        <strain evidence="2 3">170</strain>
    </source>
</reference>
<keyword evidence="1" id="KW-0472">Membrane</keyword>
<dbReference type="PATRIC" id="fig|1129794.4.peg.3761"/>
<feature type="transmembrane region" description="Helical" evidence="1">
    <location>
        <begin position="6"/>
        <end position="27"/>
    </location>
</feature>
<proteinExistence type="predicted"/>
<dbReference type="AlphaFoldDB" id="K7A9T9"/>
<dbReference type="Proteomes" id="UP000011864">
    <property type="component" value="Chromosome"/>
</dbReference>
<keyword evidence="1" id="KW-1133">Transmembrane helix</keyword>
<keyword evidence="3" id="KW-1185">Reference proteome</keyword>
<protein>
    <submittedName>
        <fullName evidence="2">Uncharacterized protein</fullName>
    </submittedName>
</protein>
<gene>
    <name evidence="2" type="ORF">C427_3773</name>
</gene>
<accession>K7A9T9</accession>
<sequence length="42" mass="4617">MTSSTIAQHITATIIIAVNSCFIPFTLSRFVKSLCLCQLQSK</sequence>
<organism evidence="2 3">
    <name type="scientific">Paraglaciecola psychrophila 170</name>
    <dbReference type="NCBI Taxonomy" id="1129794"/>
    <lineage>
        <taxon>Bacteria</taxon>
        <taxon>Pseudomonadati</taxon>
        <taxon>Pseudomonadota</taxon>
        <taxon>Gammaproteobacteria</taxon>
        <taxon>Alteromonadales</taxon>
        <taxon>Alteromonadaceae</taxon>
        <taxon>Paraglaciecola</taxon>
    </lineage>
</organism>
<name>K7A9T9_9ALTE</name>
<dbReference type="HOGENOM" id="CLU_3255332_0_0_6"/>
<evidence type="ECO:0000256" key="1">
    <source>
        <dbReference type="SAM" id="Phobius"/>
    </source>
</evidence>